<evidence type="ECO:0000256" key="2">
    <source>
        <dbReference type="SAM" id="Phobius"/>
    </source>
</evidence>
<evidence type="ECO:0000313" key="5">
    <source>
        <dbReference type="Proteomes" id="UP000596063"/>
    </source>
</evidence>
<gene>
    <name evidence="4" type="ORF">I6N98_01295</name>
</gene>
<feature type="transmembrane region" description="Helical" evidence="2">
    <location>
        <begin position="21"/>
        <end position="42"/>
    </location>
</feature>
<feature type="compositionally biased region" description="Basic and acidic residues" evidence="1">
    <location>
        <begin position="62"/>
        <end position="73"/>
    </location>
</feature>
<evidence type="ECO:0000259" key="3">
    <source>
        <dbReference type="PROSITE" id="PS51724"/>
    </source>
</evidence>
<protein>
    <submittedName>
        <fullName evidence="4">SPOR domain-containing protein</fullName>
    </submittedName>
</protein>
<dbReference type="PANTHER" id="PTHR38687:SF1">
    <property type="entry name" value="CELL DIVISION PROTEIN DEDD"/>
    <property type="match status" value="1"/>
</dbReference>
<dbReference type="Pfam" id="PF05036">
    <property type="entry name" value="SPOR"/>
    <property type="match status" value="1"/>
</dbReference>
<dbReference type="InterPro" id="IPR036680">
    <property type="entry name" value="SPOR-like_sf"/>
</dbReference>
<dbReference type="AlphaFoldDB" id="A0A7T4R1D6"/>
<sequence>MATKKRSTRGATRSPNTRPGLPASVLLGSGFIAGVVATVLVFKAVDGDSPRTPASTAAPKTAKAESKQSEAERPANNTKFDFFTLLPEREVIVPDETPKAEPKVVTPSDTSTEKKVEPALPPEKTFQTGEQYTLQAGSFRTNEDAESRRAQILLLALDARVETVEINGERWHRVHVGPFLTHNTLSEARAKLIAEGIDTLVIRRKN</sequence>
<dbReference type="PANTHER" id="PTHR38687">
    <property type="entry name" value="CELL DIVISION PROTEIN DEDD-RELATED"/>
    <property type="match status" value="1"/>
</dbReference>
<organism evidence="4 5">
    <name type="scientific">Spongiibacter nanhainus</name>
    <dbReference type="NCBI Taxonomy" id="2794344"/>
    <lineage>
        <taxon>Bacteria</taxon>
        <taxon>Pseudomonadati</taxon>
        <taxon>Pseudomonadota</taxon>
        <taxon>Gammaproteobacteria</taxon>
        <taxon>Cellvibrionales</taxon>
        <taxon>Spongiibacteraceae</taxon>
        <taxon>Spongiibacter</taxon>
    </lineage>
</organism>
<evidence type="ECO:0000313" key="4">
    <source>
        <dbReference type="EMBL" id="QQD18539.1"/>
    </source>
</evidence>
<feature type="region of interest" description="Disordered" evidence="1">
    <location>
        <begin position="98"/>
        <end position="119"/>
    </location>
</feature>
<dbReference type="GO" id="GO:0042834">
    <property type="term" value="F:peptidoglycan binding"/>
    <property type="evidence" value="ECO:0007669"/>
    <property type="project" value="InterPro"/>
</dbReference>
<dbReference type="KEGG" id="snan:I6N98_01295"/>
<keyword evidence="5" id="KW-1185">Reference proteome</keyword>
<keyword evidence="2" id="KW-0472">Membrane</keyword>
<dbReference type="InterPro" id="IPR052521">
    <property type="entry name" value="Cell_div_SPOR-domain"/>
</dbReference>
<dbReference type="InterPro" id="IPR007730">
    <property type="entry name" value="SPOR-like_dom"/>
</dbReference>
<accession>A0A7T4R1D6</accession>
<feature type="region of interest" description="Disordered" evidence="1">
    <location>
        <begin position="46"/>
        <end position="75"/>
    </location>
</feature>
<keyword evidence="2" id="KW-0812">Transmembrane</keyword>
<feature type="domain" description="SPOR" evidence="3">
    <location>
        <begin position="126"/>
        <end position="205"/>
    </location>
</feature>
<proteinExistence type="predicted"/>
<dbReference type="EMBL" id="CP066167">
    <property type="protein sequence ID" value="QQD18539.1"/>
    <property type="molecule type" value="Genomic_DNA"/>
</dbReference>
<dbReference type="PROSITE" id="PS51724">
    <property type="entry name" value="SPOR"/>
    <property type="match status" value="1"/>
</dbReference>
<feature type="region of interest" description="Disordered" evidence="1">
    <location>
        <begin position="1"/>
        <end position="23"/>
    </location>
</feature>
<reference evidence="4 5" key="1">
    <citation type="submission" date="2020-12" db="EMBL/GenBank/DDBJ databases">
        <authorList>
            <person name="Shan Y."/>
        </authorList>
    </citation>
    <scope>NUCLEOTIDE SEQUENCE [LARGE SCALE GENOMIC DNA]</scope>
    <source>
        <strain evidence="5">csc3.9</strain>
    </source>
</reference>
<dbReference type="RefSeq" id="WP_198570030.1">
    <property type="nucleotide sequence ID" value="NZ_CP066167.1"/>
</dbReference>
<dbReference type="GO" id="GO:0032153">
    <property type="term" value="C:cell division site"/>
    <property type="evidence" value="ECO:0007669"/>
    <property type="project" value="TreeGrafter"/>
</dbReference>
<dbReference type="Gene3D" id="3.30.70.1070">
    <property type="entry name" value="Sporulation related repeat"/>
    <property type="match status" value="1"/>
</dbReference>
<feature type="compositionally biased region" description="Low complexity" evidence="1">
    <location>
        <begin position="50"/>
        <end position="61"/>
    </location>
</feature>
<dbReference type="Proteomes" id="UP000596063">
    <property type="component" value="Chromosome"/>
</dbReference>
<keyword evidence="2" id="KW-1133">Transmembrane helix</keyword>
<name>A0A7T4R1D6_9GAMM</name>
<dbReference type="GO" id="GO:0030428">
    <property type="term" value="C:cell septum"/>
    <property type="evidence" value="ECO:0007669"/>
    <property type="project" value="TreeGrafter"/>
</dbReference>
<dbReference type="SUPFAM" id="SSF110997">
    <property type="entry name" value="Sporulation related repeat"/>
    <property type="match status" value="1"/>
</dbReference>
<dbReference type="GO" id="GO:0032506">
    <property type="term" value="P:cytokinetic process"/>
    <property type="evidence" value="ECO:0007669"/>
    <property type="project" value="TreeGrafter"/>
</dbReference>
<evidence type="ECO:0000256" key="1">
    <source>
        <dbReference type="SAM" id="MobiDB-lite"/>
    </source>
</evidence>